<sequence>MLRFAHGRLGRRRPKVGAALNLLPIVRYYSHNQPLNRTPATRPGHRPNGTSWNNPRTDPSQLGHAKRQQYSTAHEPLTDSYNITSRYKITNDNPDAAWDQPEGLSPFELSQDPSLGVDTVAQHDIHKQKRPTRRYKTRRKNLSEYRANGMRALELALGTTGAELRDRLAQSKDRRLPMVLLRLLFKEQISKKEDGQNPADSSQEARWEERSLEKLKEIGFTTADIGFYIRILQGPTDEERCRIMLSEDACVPAFLFMFLIRREAELHDATLISQLLDYCQQHYCADGVHTQTNAIVTDDPNSSAALSRLIPNEFEDTISLFSSHCQRTDARLSLKVADLLSDYIQHFVDDEHAEKGYHTQCRLFNSGLTCLRPQSNKKSVRRASPNAYFWEAQRRLLSMSASLSRPLLVNGSGFRAIREVLAGLPKNHNEVRSSIRHAPTWPPYLRPGDGMDENTYLEDNWSRAVGAGMLMQEAGYSKTEHDEALDTLQGMAPDGTPTIQQRITVENGRQLGLWEASIKATRNSQEAWDRFQHPPREGMEPGANEYAAMFEKLSLRDKPENSKALAGDKAYNFPTAGRLNLAEFERARLLPPSVDELYKQMRMNHVRPNSRCLNILVAHAPSLEMANKYLYDNAKGSPVILNLITKQPEPEPLKKTPFGLFAAYINVLTQESQKAGIQIRRAIYMTEARLKGEKSRWTPHIWGIILKNLSQHHSAMRFSVTEQLKLLLVVADRIEECHHMNVSTFGQFNKCIKKVMRRQLTTWWRNPALKNRPLTTLFVQDAQADETDRGASHDESALADNDKVTAMVARAARRIKMDFSKLRMKESRHQQHVETSSISVLESTLCRLDPITGEQVHDYLLALAYLGEHDEMHRVLSLMADEWSEPELLEHLESLDEQPPEADFFEALCVYRLYAEPALGGSGLRQVIAERGLSWSWPDDEDLAMYVDMKHDETLATLREIVEWARDQCTIMV</sequence>
<feature type="compositionally biased region" description="Polar residues" evidence="1">
    <location>
        <begin position="48"/>
        <end position="60"/>
    </location>
</feature>
<organism evidence="2 3">
    <name type="scientific">[Torrubiella] hemipterigena</name>
    <dbReference type="NCBI Taxonomy" id="1531966"/>
    <lineage>
        <taxon>Eukaryota</taxon>
        <taxon>Fungi</taxon>
        <taxon>Dikarya</taxon>
        <taxon>Ascomycota</taxon>
        <taxon>Pezizomycotina</taxon>
        <taxon>Sordariomycetes</taxon>
        <taxon>Hypocreomycetidae</taxon>
        <taxon>Hypocreales</taxon>
        <taxon>Clavicipitaceae</taxon>
        <taxon>Clavicipitaceae incertae sedis</taxon>
        <taxon>'Torrubiella' clade</taxon>
    </lineage>
</organism>
<feature type="region of interest" description="Disordered" evidence="1">
    <location>
        <begin position="33"/>
        <end position="75"/>
    </location>
</feature>
<evidence type="ECO:0000313" key="2">
    <source>
        <dbReference type="EMBL" id="CEJ91908.1"/>
    </source>
</evidence>
<dbReference type="AlphaFoldDB" id="A0A0A1TLX8"/>
<dbReference type="EMBL" id="CDHN01000004">
    <property type="protein sequence ID" value="CEJ91908.1"/>
    <property type="molecule type" value="Genomic_DNA"/>
</dbReference>
<protein>
    <recommendedName>
        <fullName evidence="4">Prefoldin subunit</fullName>
    </recommendedName>
</protein>
<evidence type="ECO:0000256" key="1">
    <source>
        <dbReference type="SAM" id="MobiDB-lite"/>
    </source>
</evidence>
<dbReference type="OrthoDB" id="410701at2759"/>
<gene>
    <name evidence="2" type="ORF">VHEMI07591</name>
</gene>
<evidence type="ECO:0000313" key="3">
    <source>
        <dbReference type="Proteomes" id="UP000039046"/>
    </source>
</evidence>
<dbReference type="HOGENOM" id="CLU_005247_0_1_1"/>
<proteinExistence type="predicted"/>
<dbReference type="Proteomes" id="UP000039046">
    <property type="component" value="Unassembled WGS sequence"/>
</dbReference>
<dbReference type="STRING" id="1531966.A0A0A1TLX8"/>
<reference evidence="2 3" key="1">
    <citation type="journal article" date="2015" name="Genome Announc.">
        <title>Draft Genome Sequence and Gene Annotation of the Entomopathogenic Fungus Verticillium hemipterigenum.</title>
        <authorList>
            <person name="Horn F."/>
            <person name="Habel A."/>
            <person name="Scharf D.H."/>
            <person name="Dworschak J."/>
            <person name="Brakhage A.A."/>
            <person name="Guthke R."/>
            <person name="Hertweck C."/>
            <person name="Linde J."/>
        </authorList>
    </citation>
    <scope>NUCLEOTIDE SEQUENCE [LARGE SCALE GENOMIC DNA]</scope>
</reference>
<keyword evidence="3" id="KW-1185">Reference proteome</keyword>
<accession>A0A0A1TLX8</accession>
<evidence type="ECO:0008006" key="4">
    <source>
        <dbReference type="Google" id="ProtNLM"/>
    </source>
</evidence>
<name>A0A0A1TLX8_9HYPO</name>